<dbReference type="EMBL" id="JAIZPD010000008">
    <property type="protein sequence ID" value="KAH0961226.1"/>
    <property type="molecule type" value="Genomic_DNA"/>
</dbReference>
<dbReference type="RefSeq" id="XP_044718739.1">
    <property type="nucleotide sequence ID" value="XM_044865775.1"/>
</dbReference>
<dbReference type="AlphaFoldDB" id="A0A9P8MVX9"/>
<evidence type="ECO:0000313" key="3">
    <source>
        <dbReference type="EMBL" id="KAH0961226.1"/>
    </source>
</evidence>
<comment type="caution">
    <text evidence="3">The sequence shown here is derived from an EMBL/GenBank/DDBJ whole genome shotgun (WGS) entry which is preliminary data.</text>
</comment>
<keyword evidence="3" id="KW-0255">Endonuclease</keyword>
<dbReference type="GO" id="GO:0004519">
    <property type="term" value="F:endonuclease activity"/>
    <property type="evidence" value="ECO:0007669"/>
    <property type="project" value="UniProtKB-KW"/>
</dbReference>
<feature type="region of interest" description="Disordered" evidence="1">
    <location>
        <begin position="113"/>
        <end position="146"/>
    </location>
</feature>
<proteinExistence type="predicted"/>
<dbReference type="Proteomes" id="UP000824596">
    <property type="component" value="Unassembled WGS sequence"/>
</dbReference>
<name>A0A9P8MVX9_9HYPO</name>
<dbReference type="Pfam" id="PF03184">
    <property type="entry name" value="DDE_1"/>
    <property type="match status" value="1"/>
</dbReference>
<organism evidence="3 4">
    <name type="scientific">Hirsutella rhossiliensis</name>
    <dbReference type="NCBI Taxonomy" id="111463"/>
    <lineage>
        <taxon>Eukaryota</taxon>
        <taxon>Fungi</taxon>
        <taxon>Dikarya</taxon>
        <taxon>Ascomycota</taxon>
        <taxon>Pezizomycotina</taxon>
        <taxon>Sordariomycetes</taxon>
        <taxon>Hypocreomycetidae</taxon>
        <taxon>Hypocreales</taxon>
        <taxon>Ophiocordycipitaceae</taxon>
        <taxon>Hirsutella</taxon>
    </lineage>
</organism>
<keyword evidence="3" id="KW-0540">Nuclease</keyword>
<evidence type="ECO:0000313" key="4">
    <source>
        <dbReference type="Proteomes" id="UP000824596"/>
    </source>
</evidence>
<sequence>MVIFQGKVHQASWYKAGVPKDWQIAVSDKWTSDDLGLHWLKAVFDPYTRRRTVGTRRLLILDGHGSHPLDVGVNHIEKEDFLPLYVEARGQALSPSNIRCGFMATGIATMMHGNNLSRRSRPDGREKKSYASQDSVHHNGVVNAGL</sequence>
<keyword evidence="4" id="KW-1185">Reference proteome</keyword>
<evidence type="ECO:0000256" key="1">
    <source>
        <dbReference type="SAM" id="MobiDB-lite"/>
    </source>
</evidence>
<dbReference type="OrthoDB" id="3695345at2759"/>
<dbReference type="InterPro" id="IPR004875">
    <property type="entry name" value="DDE_SF_endonuclease_dom"/>
</dbReference>
<gene>
    <name evidence="3" type="ORF">HRG_07304</name>
</gene>
<keyword evidence="3" id="KW-0378">Hydrolase</keyword>
<reference evidence="3" key="1">
    <citation type="submission" date="2021-09" db="EMBL/GenBank/DDBJ databases">
        <title>A high-quality genome of the endoparasitic fungus Hirsutella rhossiliensis with a comparison of Hirsutella genomes reveals transposable elements contributing to genome size variation.</title>
        <authorList>
            <person name="Lin R."/>
            <person name="Jiao Y."/>
            <person name="Sun X."/>
            <person name="Ling J."/>
            <person name="Xie B."/>
            <person name="Cheng X."/>
        </authorList>
    </citation>
    <scope>NUCLEOTIDE SEQUENCE</scope>
    <source>
        <strain evidence="3">HR02</strain>
    </source>
</reference>
<protein>
    <submittedName>
        <fullName evidence="3">DDE superfamily endonuclease domain-containing protein</fullName>
    </submittedName>
</protein>
<evidence type="ECO:0000259" key="2">
    <source>
        <dbReference type="Pfam" id="PF03184"/>
    </source>
</evidence>
<accession>A0A9P8MVX9</accession>
<dbReference type="GeneID" id="68356433"/>
<feature type="compositionally biased region" description="Basic and acidic residues" evidence="1">
    <location>
        <begin position="120"/>
        <end position="129"/>
    </location>
</feature>
<dbReference type="GO" id="GO:0003676">
    <property type="term" value="F:nucleic acid binding"/>
    <property type="evidence" value="ECO:0007669"/>
    <property type="project" value="InterPro"/>
</dbReference>
<feature type="domain" description="DDE-1" evidence="2">
    <location>
        <begin position="1"/>
        <end position="71"/>
    </location>
</feature>